<name>A0AA51MPR5_9GAMM</name>
<evidence type="ECO:0000313" key="2">
    <source>
        <dbReference type="EMBL" id="WML88414.1"/>
    </source>
</evidence>
<dbReference type="AlphaFoldDB" id="A0AA51MPR5"/>
<keyword evidence="3" id="KW-1185">Reference proteome</keyword>
<dbReference type="EMBL" id="JAVFKN010000013">
    <property type="protein sequence ID" value="MDQ5769027.1"/>
    <property type="molecule type" value="Genomic_DNA"/>
</dbReference>
<sequence length="481" mass="53968">MSISLRHLFAKHGLEGMLISIRNSLKNHPNGEQMSMRSAHGILFTPVSGNGFLRGCRDPNSVRIDLVPGLVNLEVLRGVLPSWVPIAGNTNLLAGNVDHIGETRVVEGILTESKISGTDFPFKPWHLYYDWNFHVKADPQYTYLLSATNIQDKNGDFECEWDTSVLPQWAWPQTGNRICIIGRWIYDCGHPTANGHKTEIHPPKAIAWFRWEAIKFAQNVNAVRANIATIYLGSKGGYWDQPINNQDYTFDLYLPNKIHVDSVPIWNIIPKTSLPVFPVITPYPNDDPKLLRITIPLKGSLPTLEEYGVIVSGGWSDPHGIEALKSKHLRIVVNSISIEDNEIFQRDEWYIYIGINGRWNFWKNLDSGRTSLDFILELDLYSGDFINITACGFEADEVDNIMGKDIGLSWTDVSNSSKLEQNAKKIRNGFLSGIGAGIDPNMENESDIGTISILHSPDKTGVFTVSSNKNIYSITYKVEVA</sequence>
<accession>A0AA51MPR5</accession>
<proteinExistence type="predicted"/>
<reference evidence="2 3" key="1">
    <citation type="submission" date="2023-08" db="EMBL/GenBank/DDBJ databases">
        <title>New molecular markers tilS and rpoB for phylogenetic and monitoring studies of the genus Thiothrix biodiversity.</title>
        <authorList>
            <person name="Ravin N.V."/>
            <person name="Smolyakov D."/>
            <person name="Markov N.D."/>
            <person name="Beletsky A.V."/>
            <person name="Mardanov A.V."/>
            <person name="Rudenko T.S."/>
            <person name="Grabovich M.Y."/>
        </authorList>
    </citation>
    <scope>NUCLEOTIDE SEQUENCE</scope>
    <source>
        <strain evidence="2">DNT52</strain>
        <strain evidence="1 3">H33</strain>
    </source>
</reference>
<evidence type="ECO:0000313" key="3">
    <source>
        <dbReference type="Proteomes" id="UP001223336"/>
    </source>
</evidence>
<dbReference type="RefSeq" id="WP_308134961.1">
    <property type="nucleotide sequence ID" value="NZ_CP133217.1"/>
</dbReference>
<organism evidence="2">
    <name type="scientific">Thiothrix subterranea</name>
    <dbReference type="NCBI Taxonomy" id="2735563"/>
    <lineage>
        <taxon>Bacteria</taxon>
        <taxon>Pseudomonadati</taxon>
        <taxon>Pseudomonadota</taxon>
        <taxon>Gammaproteobacteria</taxon>
        <taxon>Thiotrichales</taxon>
        <taxon>Thiotrichaceae</taxon>
        <taxon>Thiothrix</taxon>
    </lineage>
</organism>
<dbReference type="Proteomes" id="UP001229862">
    <property type="component" value="Chromosome"/>
</dbReference>
<protein>
    <submittedName>
        <fullName evidence="2">Uncharacterized protein</fullName>
    </submittedName>
</protein>
<dbReference type="Proteomes" id="UP001223336">
    <property type="component" value="Unassembled WGS sequence"/>
</dbReference>
<evidence type="ECO:0000313" key="1">
    <source>
        <dbReference type="EMBL" id="MDQ5769027.1"/>
    </source>
</evidence>
<dbReference type="EMBL" id="CP133217">
    <property type="protein sequence ID" value="WML88414.1"/>
    <property type="molecule type" value="Genomic_DNA"/>
</dbReference>
<gene>
    <name evidence="1" type="ORF">RCC75_10835</name>
    <name evidence="2" type="ORF">RCG00_08530</name>
</gene>